<evidence type="ECO:0000256" key="1">
    <source>
        <dbReference type="ARBA" id="ARBA00001946"/>
    </source>
</evidence>
<dbReference type="EC" id="2.7.7.65" evidence="2"/>
<evidence type="ECO:0000256" key="2">
    <source>
        <dbReference type="ARBA" id="ARBA00012528"/>
    </source>
</evidence>
<dbReference type="EMBL" id="CP013187">
    <property type="protein sequence ID" value="ALO42114.1"/>
    <property type="molecule type" value="Genomic_DNA"/>
</dbReference>
<organism evidence="5 6">
    <name type="scientific">Pseudoalteromonas phenolica</name>
    <dbReference type="NCBI Taxonomy" id="161398"/>
    <lineage>
        <taxon>Bacteria</taxon>
        <taxon>Pseudomonadati</taxon>
        <taxon>Pseudomonadota</taxon>
        <taxon>Gammaproteobacteria</taxon>
        <taxon>Alteromonadales</taxon>
        <taxon>Pseudoalteromonadaceae</taxon>
        <taxon>Pseudoalteromonas</taxon>
    </lineage>
</organism>
<dbReference type="GO" id="GO:1902201">
    <property type="term" value="P:negative regulation of bacterial-type flagellum-dependent cell motility"/>
    <property type="evidence" value="ECO:0007669"/>
    <property type="project" value="TreeGrafter"/>
</dbReference>
<keyword evidence="6" id="KW-1185">Reference proteome</keyword>
<dbReference type="AlphaFoldDB" id="A0A0S2K2B9"/>
<keyword evidence="3" id="KW-0175">Coiled coil</keyword>
<accession>A0A0S2K2B9</accession>
<reference evidence="5 6" key="1">
    <citation type="submission" date="2015-11" db="EMBL/GenBank/DDBJ databases">
        <authorList>
            <person name="Zhang Y."/>
            <person name="Guo Z."/>
        </authorList>
    </citation>
    <scope>NUCLEOTIDE SEQUENCE [LARGE SCALE GENOMIC DNA]</scope>
    <source>
        <strain evidence="5 6">KCTC 12086</strain>
    </source>
</reference>
<dbReference type="NCBIfam" id="TIGR00254">
    <property type="entry name" value="GGDEF"/>
    <property type="match status" value="1"/>
</dbReference>
<dbReference type="GO" id="GO:0005886">
    <property type="term" value="C:plasma membrane"/>
    <property type="evidence" value="ECO:0007669"/>
    <property type="project" value="TreeGrafter"/>
</dbReference>
<dbReference type="GO" id="GO:0052621">
    <property type="term" value="F:diguanylate cyclase activity"/>
    <property type="evidence" value="ECO:0007669"/>
    <property type="project" value="UniProtKB-EC"/>
</dbReference>
<name>A0A0S2K2B9_9GAMM</name>
<dbReference type="GO" id="GO:0043709">
    <property type="term" value="P:cell adhesion involved in single-species biofilm formation"/>
    <property type="evidence" value="ECO:0007669"/>
    <property type="project" value="TreeGrafter"/>
</dbReference>
<dbReference type="PANTHER" id="PTHR45138:SF2">
    <property type="entry name" value="DIGUANYLATE CYCLASE VDCA"/>
    <property type="match status" value="1"/>
</dbReference>
<dbReference type="InterPro" id="IPR000160">
    <property type="entry name" value="GGDEF_dom"/>
</dbReference>
<dbReference type="SMART" id="SM00267">
    <property type="entry name" value="GGDEF"/>
    <property type="match status" value="1"/>
</dbReference>
<dbReference type="InterPro" id="IPR029787">
    <property type="entry name" value="Nucleotide_cyclase"/>
</dbReference>
<dbReference type="OrthoDB" id="9812260at2"/>
<dbReference type="InterPro" id="IPR043128">
    <property type="entry name" value="Rev_trsase/Diguanyl_cyclase"/>
</dbReference>
<dbReference type="PROSITE" id="PS50887">
    <property type="entry name" value="GGDEF"/>
    <property type="match status" value="1"/>
</dbReference>
<dbReference type="STRING" id="161398.PP2015_1612"/>
<evidence type="ECO:0000313" key="6">
    <source>
        <dbReference type="Proteomes" id="UP000061457"/>
    </source>
</evidence>
<sequence>MEFNTSLSHSAQCLKQAIPLLVKYKIPVTPINYAIWYCYVLGSNVDLNTELDNILAEHGTCSASSARYLFDKYLSDKDLELFYQLSEDFQGTLESVQADIDSTLASSQSFNSALLLCKSNLNSLDKNDISSFDNVLSYVDKLTEESVLMQQTASSFQKKLQAAYSEISELKQALVSSQEAAITDQLTGLLNRGKFDQDIALHISQYINTNAISKTLIFVDIDHFKQFNDDFGHQKGDDVLKVVANKLSRHCTNKASAYRYGGEEFCILADFKSVSEALNFCQAIRKDIEKLSVKGKKTGKSIRNITASFGIAFYKEKQNLEDFISCADKALYLAKAHGRNRVEIAPAI</sequence>
<dbReference type="RefSeq" id="WP_058029797.1">
    <property type="nucleotide sequence ID" value="NZ_CP013187.1"/>
</dbReference>
<dbReference type="FunFam" id="3.30.70.270:FF:000001">
    <property type="entry name" value="Diguanylate cyclase domain protein"/>
    <property type="match status" value="1"/>
</dbReference>
<dbReference type="KEGG" id="pphe:PP2015_1612"/>
<dbReference type="InterPro" id="IPR050469">
    <property type="entry name" value="Diguanylate_Cyclase"/>
</dbReference>
<dbReference type="PATRIC" id="fig|161398.10.peg.1637"/>
<dbReference type="PANTHER" id="PTHR45138">
    <property type="entry name" value="REGULATORY COMPONENTS OF SENSORY TRANSDUCTION SYSTEM"/>
    <property type="match status" value="1"/>
</dbReference>
<gene>
    <name evidence="5" type="ORF">PP2015_1612</name>
</gene>
<feature type="domain" description="GGDEF" evidence="4">
    <location>
        <begin position="212"/>
        <end position="347"/>
    </location>
</feature>
<dbReference type="SUPFAM" id="SSF55073">
    <property type="entry name" value="Nucleotide cyclase"/>
    <property type="match status" value="1"/>
</dbReference>
<feature type="coiled-coil region" evidence="3">
    <location>
        <begin position="153"/>
        <end position="180"/>
    </location>
</feature>
<evidence type="ECO:0000259" key="4">
    <source>
        <dbReference type="PROSITE" id="PS50887"/>
    </source>
</evidence>
<dbReference type="Proteomes" id="UP000061457">
    <property type="component" value="Chromosome I"/>
</dbReference>
<protein>
    <recommendedName>
        <fullName evidence="2">diguanylate cyclase</fullName>
        <ecNumber evidence="2">2.7.7.65</ecNumber>
    </recommendedName>
</protein>
<dbReference type="Pfam" id="PF00990">
    <property type="entry name" value="GGDEF"/>
    <property type="match status" value="1"/>
</dbReference>
<evidence type="ECO:0000256" key="3">
    <source>
        <dbReference type="SAM" id="Coils"/>
    </source>
</evidence>
<comment type="cofactor">
    <cofactor evidence="1">
        <name>Mg(2+)</name>
        <dbReference type="ChEBI" id="CHEBI:18420"/>
    </cofactor>
</comment>
<proteinExistence type="predicted"/>
<dbReference type="CDD" id="cd01949">
    <property type="entry name" value="GGDEF"/>
    <property type="match status" value="1"/>
</dbReference>
<dbReference type="Gene3D" id="3.30.70.270">
    <property type="match status" value="1"/>
</dbReference>
<evidence type="ECO:0000313" key="5">
    <source>
        <dbReference type="EMBL" id="ALO42114.1"/>
    </source>
</evidence>